<comment type="caution">
    <text evidence="5">The sequence shown here is derived from an EMBL/GenBank/DDBJ whole genome shotgun (WGS) entry which is preliminary data.</text>
</comment>
<dbReference type="InterPro" id="IPR016461">
    <property type="entry name" value="COMT-like"/>
</dbReference>
<dbReference type="InterPro" id="IPR001077">
    <property type="entry name" value="COMT_C"/>
</dbReference>
<protein>
    <recommendedName>
        <fullName evidence="4">O-methyltransferase C-terminal domain-containing protein</fullName>
    </recommendedName>
</protein>
<evidence type="ECO:0000256" key="3">
    <source>
        <dbReference type="ARBA" id="ARBA00022691"/>
    </source>
</evidence>
<dbReference type="Gene3D" id="3.40.50.150">
    <property type="entry name" value="Vaccinia Virus protein VP39"/>
    <property type="match status" value="1"/>
</dbReference>
<proteinExistence type="predicted"/>
<keyword evidence="1" id="KW-0489">Methyltransferase</keyword>
<dbReference type="AlphaFoldDB" id="A0AAV3Q5H5"/>
<dbReference type="EMBL" id="BAABME010019816">
    <property type="protein sequence ID" value="GAA0158431.1"/>
    <property type="molecule type" value="Genomic_DNA"/>
</dbReference>
<dbReference type="InterPro" id="IPR029063">
    <property type="entry name" value="SAM-dependent_MTases_sf"/>
</dbReference>
<evidence type="ECO:0000259" key="4">
    <source>
        <dbReference type="Pfam" id="PF00891"/>
    </source>
</evidence>
<evidence type="ECO:0000256" key="2">
    <source>
        <dbReference type="ARBA" id="ARBA00022679"/>
    </source>
</evidence>
<dbReference type="SUPFAM" id="SSF53335">
    <property type="entry name" value="S-adenosyl-L-methionine-dependent methyltransferases"/>
    <property type="match status" value="1"/>
</dbReference>
<dbReference type="PANTHER" id="PTHR11746">
    <property type="entry name" value="O-METHYLTRANSFERASE"/>
    <property type="match status" value="1"/>
</dbReference>
<reference evidence="5 6" key="1">
    <citation type="submission" date="2024-01" db="EMBL/GenBank/DDBJ databases">
        <title>The complete chloroplast genome sequence of Lithospermum erythrorhizon: insights into the phylogenetic relationship among Boraginaceae species and the maternal lineages of purple gromwells.</title>
        <authorList>
            <person name="Okada T."/>
            <person name="Watanabe K."/>
        </authorList>
    </citation>
    <scope>NUCLEOTIDE SEQUENCE [LARGE SCALE GENOMIC DNA]</scope>
</reference>
<dbReference type="GO" id="GO:0032259">
    <property type="term" value="P:methylation"/>
    <property type="evidence" value="ECO:0007669"/>
    <property type="project" value="UniProtKB-KW"/>
</dbReference>
<feature type="domain" description="O-methyltransferase C-terminal" evidence="4">
    <location>
        <begin position="10"/>
        <end position="89"/>
    </location>
</feature>
<evidence type="ECO:0000313" key="6">
    <source>
        <dbReference type="Proteomes" id="UP001454036"/>
    </source>
</evidence>
<dbReference type="PROSITE" id="PS51683">
    <property type="entry name" value="SAM_OMT_II"/>
    <property type="match status" value="1"/>
</dbReference>
<gene>
    <name evidence="5" type="ORF">LIER_38647</name>
</gene>
<keyword evidence="2" id="KW-0808">Transferase</keyword>
<evidence type="ECO:0000256" key="1">
    <source>
        <dbReference type="ARBA" id="ARBA00022603"/>
    </source>
</evidence>
<dbReference type="GO" id="GO:0008171">
    <property type="term" value="F:O-methyltransferase activity"/>
    <property type="evidence" value="ECO:0007669"/>
    <property type="project" value="InterPro"/>
</dbReference>
<organism evidence="5 6">
    <name type="scientific">Lithospermum erythrorhizon</name>
    <name type="common">Purple gromwell</name>
    <name type="synonym">Lithospermum officinale var. erythrorhizon</name>
    <dbReference type="NCBI Taxonomy" id="34254"/>
    <lineage>
        <taxon>Eukaryota</taxon>
        <taxon>Viridiplantae</taxon>
        <taxon>Streptophyta</taxon>
        <taxon>Embryophyta</taxon>
        <taxon>Tracheophyta</taxon>
        <taxon>Spermatophyta</taxon>
        <taxon>Magnoliopsida</taxon>
        <taxon>eudicotyledons</taxon>
        <taxon>Gunneridae</taxon>
        <taxon>Pentapetalae</taxon>
        <taxon>asterids</taxon>
        <taxon>lamiids</taxon>
        <taxon>Boraginales</taxon>
        <taxon>Boraginaceae</taxon>
        <taxon>Boraginoideae</taxon>
        <taxon>Lithospermeae</taxon>
        <taxon>Lithospermum</taxon>
    </lineage>
</organism>
<evidence type="ECO:0000313" key="5">
    <source>
        <dbReference type="EMBL" id="GAA0158431.1"/>
    </source>
</evidence>
<keyword evidence="6" id="KW-1185">Reference proteome</keyword>
<name>A0AAV3Q5H5_LITER</name>
<sequence>MHYVLGDRYFMLIWILHDWNDEYCLKLLKNCWKALPETGKVIVLHSALPEYPEGDIISTVNHFMDIGMMIVNPGGKQRTLKEFQALANNNFGVANFEVPECQ</sequence>
<dbReference type="Proteomes" id="UP001454036">
    <property type="component" value="Unassembled WGS sequence"/>
</dbReference>
<dbReference type="Pfam" id="PF00891">
    <property type="entry name" value="Methyltransf_2"/>
    <property type="match status" value="1"/>
</dbReference>
<keyword evidence="3" id="KW-0949">S-adenosyl-L-methionine</keyword>
<accession>A0AAV3Q5H5</accession>